<dbReference type="EMBL" id="LBMM01013008">
    <property type="protein sequence ID" value="KMQ85867.1"/>
    <property type="molecule type" value="Genomic_DNA"/>
</dbReference>
<sequence length="291" mass="31750">DEEAGQISLSSGSEEEIDNIKDKQVKKIAARLAAMLDIKVLTKLASLNSSISLPEENLQSFLFPQNGGKKTSEEAIHNSGANNVQLALNPATKEIVSPECDESGAGAGSSGLIATKSTVIEEKTIPETVNVISAETGFKEQAENSTVVKQEGQTKNSNSMFCTDKSKGILIGDDVYCTSKLYKTAEESNSATKAVRRLLEGVFTLESLLQCTVSGLPPRDKGRQAYADPSSIKKFLESAGVDAIIDKALEWHKFKHWRPKKDSTQLRSAMAVRLCEIREREQKRQSNESRV</sequence>
<gene>
    <name evidence="1" type="ORF">RF55_15342</name>
</gene>
<protein>
    <submittedName>
        <fullName evidence="1">Pecanex-like protein 1-like isoform x8 protein</fullName>
    </submittedName>
</protein>
<dbReference type="PaxDb" id="67767-A0A0J7K671"/>
<evidence type="ECO:0000313" key="2">
    <source>
        <dbReference type="Proteomes" id="UP000036403"/>
    </source>
</evidence>
<keyword evidence="2" id="KW-1185">Reference proteome</keyword>
<comment type="caution">
    <text evidence="1">The sequence shown here is derived from an EMBL/GenBank/DDBJ whole genome shotgun (WGS) entry which is preliminary data.</text>
</comment>
<feature type="non-terminal residue" evidence="1">
    <location>
        <position position="1"/>
    </location>
</feature>
<reference evidence="1 2" key="1">
    <citation type="submission" date="2015-04" db="EMBL/GenBank/DDBJ databases">
        <title>Lasius niger genome sequencing.</title>
        <authorList>
            <person name="Konorov E.A."/>
            <person name="Nikitin M.A."/>
            <person name="Kirill M.V."/>
            <person name="Chang P."/>
        </authorList>
    </citation>
    <scope>NUCLEOTIDE SEQUENCE [LARGE SCALE GENOMIC DNA]</scope>
    <source>
        <tissue evidence="1">Whole</tissue>
    </source>
</reference>
<accession>A0A0J7K671</accession>
<dbReference type="OrthoDB" id="7667486at2759"/>
<evidence type="ECO:0000313" key="1">
    <source>
        <dbReference type="EMBL" id="KMQ85867.1"/>
    </source>
</evidence>
<name>A0A0J7K671_LASNI</name>
<dbReference type="Proteomes" id="UP000036403">
    <property type="component" value="Unassembled WGS sequence"/>
</dbReference>
<dbReference type="Gene3D" id="1.10.10.2590">
    <property type="entry name" value="BEN domain"/>
    <property type="match status" value="1"/>
</dbReference>
<organism evidence="1 2">
    <name type="scientific">Lasius niger</name>
    <name type="common">Black garden ant</name>
    <dbReference type="NCBI Taxonomy" id="67767"/>
    <lineage>
        <taxon>Eukaryota</taxon>
        <taxon>Metazoa</taxon>
        <taxon>Ecdysozoa</taxon>
        <taxon>Arthropoda</taxon>
        <taxon>Hexapoda</taxon>
        <taxon>Insecta</taxon>
        <taxon>Pterygota</taxon>
        <taxon>Neoptera</taxon>
        <taxon>Endopterygota</taxon>
        <taxon>Hymenoptera</taxon>
        <taxon>Apocrita</taxon>
        <taxon>Aculeata</taxon>
        <taxon>Formicoidea</taxon>
        <taxon>Formicidae</taxon>
        <taxon>Formicinae</taxon>
        <taxon>Lasius</taxon>
        <taxon>Lasius</taxon>
    </lineage>
</organism>
<dbReference type="AlphaFoldDB" id="A0A0J7K671"/>
<proteinExistence type="predicted"/>